<gene>
    <name evidence="8" type="primary">surA</name>
    <name evidence="8" type="ORF">BVG79_01395</name>
</gene>
<dbReference type="SUPFAM" id="SSF109998">
    <property type="entry name" value="Triger factor/SurA peptide-binding domain-like"/>
    <property type="match status" value="1"/>
</dbReference>
<dbReference type="PANTHER" id="PTHR47637">
    <property type="entry name" value="CHAPERONE SURA"/>
    <property type="match status" value="1"/>
</dbReference>
<feature type="chain" id="PRO_5012484383" description="Parvulin-like PPIase" evidence="6">
    <location>
        <begin position="35"/>
        <end position="408"/>
    </location>
</feature>
<dbReference type="OrthoDB" id="9791746at2"/>
<dbReference type="SUPFAM" id="SSF54534">
    <property type="entry name" value="FKBP-like"/>
    <property type="match status" value="1"/>
</dbReference>
<dbReference type="InterPro" id="IPR046357">
    <property type="entry name" value="PPIase_dom_sf"/>
</dbReference>
<keyword evidence="9" id="KW-1185">Reference proteome</keyword>
<evidence type="ECO:0000256" key="6">
    <source>
        <dbReference type="SAM" id="SignalP"/>
    </source>
</evidence>
<evidence type="ECO:0000256" key="5">
    <source>
        <dbReference type="PROSITE-ProRule" id="PRU00278"/>
    </source>
</evidence>
<sequence>MPETKARGAARHMRLVGAPLLAVMLMTAAMPAAAQGLFSPAITVDDRAITRFEIDQRAKLLSFFNTPGDLQTVARNQLVDDALRQAEMTRYNLSLTDEQYQAALNEFAGRANLTSTQLATTLREQGIDPAALRDYLRVNVLWRDYIRARFNTRVTITDADIDDYIARTTTASQGMQVLLSEAILPLIPGQEDQIRQIATQISQISSVQAFSDAARQYSVVPSREQGGQMDWVPLSNFPAGLQNLLRSLREGEVTSPLYVEGAVALLQLRGLREGPVSAPRIASIEYATLRVASTDEAARLQGRIAVCDDMYTYAQGESAASVVRQTLPPANVPTDIGVLLSSLNPGNSLITPAADGSATIVMLCARTPEAPATLTRDVASNMLRGERLESYGDGLIAQLRANAVIRGL</sequence>
<dbReference type="STRING" id="92947.BVG79_01395"/>
<organism evidence="8 9">
    <name type="scientific">Ketogulonicigenium robustum</name>
    <dbReference type="NCBI Taxonomy" id="92947"/>
    <lineage>
        <taxon>Bacteria</taxon>
        <taxon>Pseudomonadati</taxon>
        <taxon>Pseudomonadota</taxon>
        <taxon>Alphaproteobacteria</taxon>
        <taxon>Rhodobacterales</taxon>
        <taxon>Roseobacteraceae</taxon>
        <taxon>Ketogulonicigenium</taxon>
    </lineage>
</organism>
<proteinExistence type="predicted"/>
<keyword evidence="2 6" id="KW-0732">Signal</keyword>
<evidence type="ECO:0000256" key="1">
    <source>
        <dbReference type="ARBA" id="ARBA00018370"/>
    </source>
</evidence>
<dbReference type="PANTHER" id="PTHR47637:SF1">
    <property type="entry name" value="CHAPERONE SURA"/>
    <property type="match status" value="1"/>
</dbReference>
<dbReference type="InterPro" id="IPR050280">
    <property type="entry name" value="OMP_Chaperone_SurA"/>
</dbReference>
<dbReference type="EMBL" id="CP019937">
    <property type="protein sequence ID" value="ARO14741.1"/>
    <property type="molecule type" value="Genomic_DNA"/>
</dbReference>
<feature type="domain" description="PpiC" evidence="7">
    <location>
        <begin position="186"/>
        <end position="270"/>
    </location>
</feature>
<dbReference type="Gene3D" id="3.10.50.40">
    <property type="match status" value="1"/>
</dbReference>
<protein>
    <recommendedName>
        <fullName evidence="1">Parvulin-like PPIase</fullName>
    </recommendedName>
    <alternativeName>
        <fullName evidence="3">Peptidyl-prolyl cis-trans isomerase plp</fullName>
    </alternativeName>
    <alternativeName>
        <fullName evidence="4">Rotamase plp</fullName>
    </alternativeName>
</protein>
<evidence type="ECO:0000256" key="3">
    <source>
        <dbReference type="ARBA" id="ARBA00030642"/>
    </source>
</evidence>
<dbReference type="GO" id="GO:0003755">
    <property type="term" value="F:peptidyl-prolyl cis-trans isomerase activity"/>
    <property type="evidence" value="ECO:0007669"/>
    <property type="project" value="UniProtKB-KW"/>
</dbReference>
<dbReference type="PROSITE" id="PS50198">
    <property type="entry name" value="PPIC_PPIASE_2"/>
    <property type="match status" value="1"/>
</dbReference>
<dbReference type="Proteomes" id="UP000242447">
    <property type="component" value="Chromosome"/>
</dbReference>
<accession>A0A1W6P006</accession>
<evidence type="ECO:0000256" key="4">
    <source>
        <dbReference type="ARBA" id="ARBA00031484"/>
    </source>
</evidence>
<keyword evidence="5" id="KW-0697">Rotamase</keyword>
<reference evidence="8 9" key="1">
    <citation type="submission" date="2017-02" db="EMBL/GenBank/DDBJ databases">
        <title>Ketogulonicigenium robustum SPU B003 Genome sequencing and assembly.</title>
        <authorList>
            <person name="Li Y."/>
            <person name="Liu L."/>
            <person name="Wang C."/>
            <person name="Zhang M."/>
            <person name="Zhang T."/>
            <person name="Zhang Y."/>
        </authorList>
    </citation>
    <scope>NUCLEOTIDE SEQUENCE [LARGE SCALE GENOMIC DNA]</scope>
    <source>
        <strain evidence="8 9">SPU_B003</strain>
    </source>
</reference>
<feature type="signal peptide" evidence="6">
    <location>
        <begin position="1"/>
        <end position="34"/>
    </location>
</feature>
<dbReference type="KEGG" id="kro:BVG79_01395"/>
<dbReference type="InterPro" id="IPR000297">
    <property type="entry name" value="PPIase_PpiC"/>
</dbReference>
<keyword evidence="5 8" id="KW-0413">Isomerase</keyword>
<name>A0A1W6P006_9RHOB</name>
<evidence type="ECO:0000313" key="9">
    <source>
        <dbReference type="Proteomes" id="UP000242447"/>
    </source>
</evidence>
<dbReference type="Pfam" id="PF00639">
    <property type="entry name" value="Rotamase"/>
    <property type="match status" value="1"/>
</dbReference>
<evidence type="ECO:0000256" key="2">
    <source>
        <dbReference type="ARBA" id="ARBA00022729"/>
    </source>
</evidence>
<dbReference type="InterPro" id="IPR027304">
    <property type="entry name" value="Trigger_fact/SurA_dom_sf"/>
</dbReference>
<evidence type="ECO:0000259" key="7">
    <source>
        <dbReference type="PROSITE" id="PS50198"/>
    </source>
</evidence>
<evidence type="ECO:0000313" key="8">
    <source>
        <dbReference type="EMBL" id="ARO14741.1"/>
    </source>
</evidence>
<dbReference type="AlphaFoldDB" id="A0A1W6P006"/>
<dbReference type="Gene3D" id="1.10.4030.10">
    <property type="entry name" value="Porin chaperone SurA, peptide-binding domain"/>
    <property type="match status" value="1"/>
</dbReference>